<dbReference type="InterPro" id="IPR024524">
    <property type="entry name" value="DUF3800"/>
</dbReference>
<accession>A0A4Z0Q8L6</accession>
<dbReference type="Proteomes" id="UP000297549">
    <property type="component" value="Unassembled WGS sequence"/>
</dbReference>
<dbReference type="Pfam" id="PF12686">
    <property type="entry name" value="DUF3800"/>
    <property type="match status" value="1"/>
</dbReference>
<name>A0A4Z0Q8L6_9BACT</name>
<comment type="caution">
    <text evidence="1">The sequence shown here is derived from an EMBL/GenBank/DDBJ whole genome shotgun (WGS) entry which is preliminary data.</text>
</comment>
<evidence type="ECO:0000313" key="1">
    <source>
        <dbReference type="EMBL" id="TGE25052.1"/>
    </source>
</evidence>
<evidence type="ECO:0000313" key="2">
    <source>
        <dbReference type="Proteomes" id="UP000297549"/>
    </source>
</evidence>
<reference evidence="1 2" key="1">
    <citation type="submission" date="2019-04" db="EMBL/GenBank/DDBJ databases">
        <authorList>
            <person name="Feng G."/>
            <person name="Zhang J."/>
            <person name="Zhu H."/>
        </authorList>
    </citation>
    <scope>NUCLEOTIDE SEQUENCE [LARGE SCALE GENOMIC DNA]</scope>
    <source>
        <strain evidence="1 2">JCM 31653</strain>
    </source>
</reference>
<organism evidence="1 2">
    <name type="scientific">Hymenobacter aquaticus</name>
    <dbReference type="NCBI Taxonomy" id="1867101"/>
    <lineage>
        <taxon>Bacteria</taxon>
        <taxon>Pseudomonadati</taxon>
        <taxon>Bacteroidota</taxon>
        <taxon>Cytophagia</taxon>
        <taxon>Cytophagales</taxon>
        <taxon>Hymenobacteraceae</taxon>
        <taxon>Hymenobacter</taxon>
    </lineage>
</organism>
<sequence>MNTQNANIYIDEFGNTALNIEKPGTFSHFVYCSIIINSNDKLKAEELRKKITKDHNLGNDIKSKNISEKLFDRRLRILSQLVENLDFTIDVLVVDKSKLAEAQGLKHKRVFYKYFQNFFVKKYNDKYESFSIWADKVGEDFQFELEAYIRNNSISPSLFHQDRFFFISDDIGKEKLIQFADILCGSIGKIFCTSHTHARAQEIFDILHTRMSVDFFPYQSTDDEIQLFKHSELDPQISEITLRIAKEHLSSARRKDNPEEARMLEYLILNHRVNPNRLIPTYDITNYLSNFSSNASDERTRNIARSLRYEGVFVISHSGKSGYKLANSYTDITQQFEHYLKYVIPMLKKIKILNSSIAEQTFNTINILEKDKAFQELRQMLSGVK</sequence>
<protein>
    <submittedName>
        <fullName evidence="1">DUF3800 domain-containing protein</fullName>
    </submittedName>
</protein>
<dbReference type="RefSeq" id="WP_135462631.1">
    <property type="nucleotide sequence ID" value="NZ_SRLC01000001.1"/>
</dbReference>
<proteinExistence type="predicted"/>
<keyword evidence="2" id="KW-1185">Reference proteome</keyword>
<dbReference type="AlphaFoldDB" id="A0A4Z0Q8L6"/>
<dbReference type="EMBL" id="SRLC01000001">
    <property type="protein sequence ID" value="TGE25052.1"/>
    <property type="molecule type" value="Genomic_DNA"/>
</dbReference>
<dbReference type="OrthoDB" id="6057352at2"/>
<gene>
    <name evidence="1" type="ORF">E5K00_07600</name>
</gene>